<dbReference type="InterPro" id="IPR020847">
    <property type="entry name" value="AP_endonuclease_F1_BS"/>
</dbReference>
<dbReference type="EC" id="3.1.11.2" evidence="9"/>
<feature type="active site" description="Proton acceptor" evidence="5">
    <location>
        <position position="242"/>
    </location>
</feature>
<dbReference type="AlphaFoldDB" id="A0A9D1LP70"/>
<feature type="binding site" evidence="6">
    <location>
        <position position="145"/>
    </location>
    <ligand>
        <name>Mg(2+)</name>
        <dbReference type="ChEBI" id="CHEBI:18420"/>
        <label>1</label>
    </ligand>
</feature>
<evidence type="ECO:0000259" key="8">
    <source>
        <dbReference type="Pfam" id="PF03372"/>
    </source>
</evidence>
<feature type="binding site" evidence="6">
    <location>
        <position position="241"/>
    </location>
    <ligand>
        <name>Mg(2+)</name>
        <dbReference type="ChEBI" id="CHEBI:18420"/>
        <label>1</label>
    </ligand>
</feature>
<feature type="domain" description="Endonuclease/exonuclease/phosphatase" evidence="8">
    <location>
        <begin position="4"/>
        <end position="242"/>
    </location>
</feature>
<feature type="binding site" evidence="6">
    <location>
        <position position="7"/>
    </location>
    <ligand>
        <name>Mg(2+)</name>
        <dbReference type="ChEBI" id="CHEBI:18420"/>
        <label>1</label>
    </ligand>
</feature>
<dbReference type="GO" id="GO:0008311">
    <property type="term" value="F:double-stranded DNA 3'-5' DNA exonuclease activity"/>
    <property type="evidence" value="ECO:0007669"/>
    <property type="project" value="UniProtKB-EC"/>
</dbReference>
<feature type="active site" description="Proton donor/acceptor" evidence="5">
    <location>
        <position position="145"/>
    </location>
</feature>
<proteinExistence type="inferred from homology"/>
<feature type="site" description="Important for catalytic activity" evidence="7">
    <location>
        <position position="216"/>
    </location>
</feature>
<evidence type="ECO:0000256" key="4">
    <source>
        <dbReference type="ARBA" id="ARBA00022842"/>
    </source>
</evidence>
<reference evidence="9" key="2">
    <citation type="journal article" date="2021" name="PeerJ">
        <title>Extensive microbial diversity within the chicken gut microbiome revealed by metagenomics and culture.</title>
        <authorList>
            <person name="Gilroy R."/>
            <person name="Ravi A."/>
            <person name="Getino M."/>
            <person name="Pursley I."/>
            <person name="Horton D.L."/>
            <person name="Alikhan N.F."/>
            <person name="Baker D."/>
            <person name="Gharbi K."/>
            <person name="Hall N."/>
            <person name="Watson M."/>
            <person name="Adriaenssens E.M."/>
            <person name="Foster-Nyarko E."/>
            <person name="Jarju S."/>
            <person name="Secka A."/>
            <person name="Antonio M."/>
            <person name="Oren A."/>
            <person name="Chaudhuri R.R."/>
            <person name="La Ragione R."/>
            <person name="Hildebrand F."/>
            <person name="Pallen M.J."/>
        </authorList>
    </citation>
    <scope>NUCLEOTIDE SEQUENCE</scope>
    <source>
        <strain evidence="9">ChiGjej1B1-22543</strain>
    </source>
</reference>
<evidence type="ECO:0000256" key="1">
    <source>
        <dbReference type="ARBA" id="ARBA00007092"/>
    </source>
</evidence>
<dbReference type="InterPro" id="IPR005135">
    <property type="entry name" value="Endo/exonuclease/phosphatase"/>
</dbReference>
<accession>A0A9D1LP70</accession>
<dbReference type="EMBL" id="DVMV01000029">
    <property type="protein sequence ID" value="HIU45446.1"/>
    <property type="molecule type" value="Genomic_DNA"/>
</dbReference>
<feature type="binding site" evidence="6">
    <location>
        <position position="147"/>
    </location>
    <ligand>
        <name>Mg(2+)</name>
        <dbReference type="ChEBI" id="CHEBI:18420"/>
        <label>1</label>
    </ligand>
</feature>
<keyword evidence="4 6" id="KW-0460">Magnesium</keyword>
<dbReference type="SUPFAM" id="SSF56219">
    <property type="entry name" value="DNase I-like"/>
    <property type="match status" value="1"/>
</dbReference>
<evidence type="ECO:0000256" key="3">
    <source>
        <dbReference type="ARBA" id="ARBA00022801"/>
    </source>
</evidence>
<dbReference type="PANTHER" id="PTHR22748">
    <property type="entry name" value="AP ENDONUCLEASE"/>
    <property type="match status" value="1"/>
</dbReference>
<dbReference type="InterPro" id="IPR036691">
    <property type="entry name" value="Endo/exonu/phosph_ase_sf"/>
</dbReference>
<dbReference type="GO" id="GO:0003906">
    <property type="term" value="F:DNA-(apurinic or apyrimidinic site) endonuclease activity"/>
    <property type="evidence" value="ECO:0007669"/>
    <property type="project" value="TreeGrafter"/>
</dbReference>
<evidence type="ECO:0000313" key="9">
    <source>
        <dbReference type="EMBL" id="HIU45446.1"/>
    </source>
</evidence>
<dbReference type="Pfam" id="PF03372">
    <property type="entry name" value="Exo_endo_phos"/>
    <property type="match status" value="1"/>
</dbReference>
<sequence>MRIVSYNVNGIRAAIKKGLEEKVLSLSPDVLFIQETKLSDDKMPLSLPGYHCYSTHSKVRKGYSGTAVFAREEPVSVHYGLEDGEYDDEGRIITLEYPSFYLVGAYVPNSGEGLKRLSFRMDFEDAMRAYLNKLNESKPLIYCGDLNVAHEEIDIKNPKTNIHNAGFTIEERNKMSELLSGPFVDAFRYLYPDKVAYSWWSYRFHAKENDAGWRIDCFIVSDSIKGKIRSSSMAREFDCSDHCPIILDIDLQ</sequence>
<feature type="site" description="Transition state stabilizer" evidence="7">
    <location>
        <position position="147"/>
    </location>
</feature>
<name>A0A9D1LP70_9FIRM</name>
<dbReference type="CDD" id="cd09087">
    <property type="entry name" value="Ape1-like_AP-endo"/>
    <property type="match status" value="1"/>
</dbReference>
<evidence type="ECO:0000313" key="10">
    <source>
        <dbReference type="Proteomes" id="UP000824070"/>
    </source>
</evidence>
<feature type="active site" evidence="5">
    <location>
        <position position="106"/>
    </location>
</feature>
<dbReference type="NCBIfam" id="TIGR00633">
    <property type="entry name" value="xth"/>
    <property type="match status" value="1"/>
</dbReference>
<feature type="binding site" evidence="6">
    <location>
        <position position="35"/>
    </location>
    <ligand>
        <name>Mg(2+)</name>
        <dbReference type="ChEBI" id="CHEBI:18420"/>
        <label>1</label>
    </ligand>
</feature>
<dbReference type="GO" id="GO:0046872">
    <property type="term" value="F:metal ion binding"/>
    <property type="evidence" value="ECO:0007669"/>
    <property type="project" value="UniProtKB-KW"/>
</dbReference>
<dbReference type="PROSITE" id="PS51435">
    <property type="entry name" value="AP_NUCLEASE_F1_4"/>
    <property type="match status" value="1"/>
</dbReference>
<feature type="binding site" evidence="6">
    <location>
        <position position="242"/>
    </location>
    <ligand>
        <name>Mg(2+)</name>
        <dbReference type="ChEBI" id="CHEBI:18420"/>
        <label>1</label>
    </ligand>
</feature>
<dbReference type="GO" id="GO:0008081">
    <property type="term" value="F:phosphoric diester hydrolase activity"/>
    <property type="evidence" value="ECO:0007669"/>
    <property type="project" value="TreeGrafter"/>
</dbReference>
<evidence type="ECO:0000256" key="2">
    <source>
        <dbReference type="ARBA" id="ARBA00022723"/>
    </source>
</evidence>
<keyword evidence="3 9" id="KW-0378">Hydrolase</keyword>
<dbReference type="InterPro" id="IPR004808">
    <property type="entry name" value="AP_endonuc_1"/>
</dbReference>
<evidence type="ECO:0000256" key="6">
    <source>
        <dbReference type="PIRSR" id="PIRSR604808-2"/>
    </source>
</evidence>
<organism evidence="9 10">
    <name type="scientific">Candidatus Alloenteromonas pullicola</name>
    <dbReference type="NCBI Taxonomy" id="2840784"/>
    <lineage>
        <taxon>Bacteria</taxon>
        <taxon>Bacillati</taxon>
        <taxon>Bacillota</taxon>
        <taxon>Bacillota incertae sedis</taxon>
        <taxon>Candidatus Alloenteromonas</taxon>
    </lineage>
</organism>
<dbReference type="Proteomes" id="UP000824070">
    <property type="component" value="Unassembled WGS sequence"/>
</dbReference>
<dbReference type="NCBIfam" id="TIGR00195">
    <property type="entry name" value="exoDNase_III"/>
    <property type="match status" value="1"/>
</dbReference>
<dbReference type="GO" id="GO:0006284">
    <property type="term" value="P:base-excision repair"/>
    <property type="evidence" value="ECO:0007669"/>
    <property type="project" value="TreeGrafter"/>
</dbReference>
<comment type="caution">
    <text evidence="9">The sequence shown here is derived from an EMBL/GenBank/DDBJ whole genome shotgun (WGS) entry which is preliminary data.</text>
</comment>
<dbReference type="PANTHER" id="PTHR22748:SF6">
    <property type="entry name" value="DNA-(APURINIC OR APYRIMIDINIC SITE) ENDONUCLEASE"/>
    <property type="match status" value="1"/>
</dbReference>
<dbReference type="PROSITE" id="PS00726">
    <property type="entry name" value="AP_NUCLEASE_F1_1"/>
    <property type="match status" value="1"/>
</dbReference>
<gene>
    <name evidence="9" type="primary">xth</name>
    <name evidence="9" type="ORF">IAC52_04025</name>
</gene>
<keyword evidence="2 6" id="KW-0479">Metal-binding</keyword>
<reference evidence="9" key="1">
    <citation type="submission" date="2020-10" db="EMBL/GenBank/DDBJ databases">
        <authorList>
            <person name="Gilroy R."/>
        </authorList>
    </citation>
    <scope>NUCLEOTIDE SEQUENCE</scope>
    <source>
        <strain evidence="9">ChiGjej1B1-22543</strain>
    </source>
</reference>
<keyword evidence="6" id="KW-0464">Manganese</keyword>
<comment type="cofactor">
    <cofactor evidence="6">
        <name>Mg(2+)</name>
        <dbReference type="ChEBI" id="CHEBI:18420"/>
    </cofactor>
    <cofactor evidence="6">
        <name>Mn(2+)</name>
        <dbReference type="ChEBI" id="CHEBI:29035"/>
    </cofactor>
    <text evidence="6">Probably binds two magnesium or manganese ions per subunit.</text>
</comment>
<protein>
    <submittedName>
        <fullName evidence="9">Exodeoxyribonuclease III</fullName>
        <ecNumber evidence="9">3.1.11.2</ecNumber>
    </submittedName>
</protein>
<feature type="site" description="Interaction with DNA substrate" evidence="7">
    <location>
        <position position="242"/>
    </location>
</feature>
<evidence type="ECO:0000256" key="5">
    <source>
        <dbReference type="PIRSR" id="PIRSR604808-1"/>
    </source>
</evidence>
<comment type="similarity">
    <text evidence="1">Belongs to the DNA repair enzymes AP/ExoA family.</text>
</comment>
<evidence type="ECO:0000256" key="7">
    <source>
        <dbReference type="PIRSR" id="PIRSR604808-3"/>
    </source>
</evidence>
<dbReference type="Gene3D" id="3.60.10.10">
    <property type="entry name" value="Endonuclease/exonuclease/phosphatase"/>
    <property type="match status" value="1"/>
</dbReference>
<dbReference type="GO" id="GO:0003677">
    <property type="term" value="F:DNA binding"/>
    <property type="evidence" value="ECO:0007669"/>
    <property type="project" value="InterPro"/>
</dbReference>